<dbReference type="Pfam" id="PF10502">
    <property type="entry name" value="Peptidase_S26"/>
    <property type="match status" value="1"/>
</dbReference>
<feature type="active site" evidence="7">
    <location>
        <position position="111"/>
    </location>
</feature>
<dbReference type="CDD" id="cd06530">
    <property type="entry name" value="S26_SPase_I"/>
    <property type="match status" value="1"/>
</dbReference>
<dbReference type="RefSeq" id="WP_050725400.1">
    <property type="nucleotide sequence ID" value="NZ_CP012332.1"/>
</dbReference>
<dbReference type="EMBL" id="CP012332">
    <property type="protein sequence ID" value="AKU91027.1"/>
    <property type="molecule type" value="Genomic_DNA"/>
</dbReference>
<dbReference type="PRINTS" id="PR00727">
    <property type="entry name" value="LEADERPTASE"/>
</dbReference>
<dbReference type="PROSITE" id="PS00501">
    <property type="entry name" value="SPASE_I_1"/>
    <property type="match status" value="1"/>
</dbReference>
<comment type="catalytic activity">
    <reaction evidence="1 8">
        <text>Cleavage of hydrophobic, N-terminal signal or leader sequences from secreted and periplasmic proteins.</text>
        <dbReference type="EC" id="3.4.21.89"/>
    </reaction>
</comment>
<feature type="domain" description="Peptidase S26" evidence="9">
    <location>
        <begin position="82"/>
        <end position="285"/>
    </location>
</feature>
<keyword evidence="11" id="KW-1185">Reference proteome</keyword>
<reference evidence="10 11" key="1">
    <citation type="submission" date="2015-08" db="EMBL/GenBank/DDBJ databases">
        <authorList>
            <person name="Babu N.S."/>
            <person name="Beckwith C.J."/>
            <person name="Beseler K.G."/>
            <person name="Brison A."/>
            <person name="Carone J.V."/>
            <person name="Caskin T.P."/>
            <person name="Diamond M."/>
            <person name="Durham M.E."/>
            <person name="Foxe J.M."/>
            <person name="Go M."/>
            <person name="Henderson B.A."/>
            <person name="Jones I.B."/>
            <person name="McGettigan J.A."/>
            <person name="Micheletti S.J."/>
            <person name="Nasrallah M.E."/>
            <person name="Ortiz D."/>
            <person name="Piller C.R."/>
            <person name="Privatt S.R."/>
            <person name="Schneider S.L."/>
            <person name="Sharp S."/>
            <person name="Smith T.C."/>
            <person name="Stanton J.D."/>
            <person name="Ullery H.E."/>
            <person name="Wilson R.J."/>
            <person name="Serrano M.G."/>
            <person name="Buck G."/>
            <person name="Lee V."/>
            <person name="Wang Y."/>
            <person name="Carvalho R."/>
            <person name="Voegtly L."/>
            <person name="Shi R."/>
            <person name="Duckworth R."/>
            <person name="Johnson A."/>
            <person name="Loviza R."/>
            <person name="Walstead R."/>
            <person name="Shah Z."/>
            <person name="Kiflezghi M."/>
            <person name="Wade K."/>
            <person name="Ball S.L."/>
            <person name="Bradley K.W."/>
            <person name="Asai D.J."/>
            <person name="Bowman C.A."/>
            <person name="Russell D.A."/>
            <person name="Pope W.H."/>
            <person name="Jacobs-Sera D."/>
            <person name="Hendrix R.W."/>
            <person name="Hatfull G.F."/>
        </authorList>
    </citation>
    <scope>NUCLEOTIDE SEQUENCE [LARGE SCALE GENOMIC DNA]</scope>
    <source>
        <strain evidence="10 11">DSM 27710</strain>
    </source>
</reference>
<evidence type="ECO:0000256" key="5">
    <source>
        <dbReference type="ARBA" id="ARBA00022670"/>
    </source>
</evidence>
<keyword evidence="5 8" id="KW-0645">Protease</keyword>
<evidence type="ECO:0000256" key="7">
    <source>
        <dbReference type="PIRSR" id="PIRSR600223-1"/>
    </source>
</evidence>
<dbReference type="Gene3D" id="2.10.109.10">
    <property type="entry name" value="Umud Fragment, subunit A"/>
    <property type="match status" value="1"/>
</dbReference>
<dbReference type="OrthoDB" id="9815782at2"/>
<evidence type="ECO:0000256" key="2">
    <source>
        <dbReference type="ARBA" id="ARBA00009370"/>
    </source>
</evidence>
<dbReference type="PROSITE" id="PS00761">
    <property type="entry name" value="SPASE_I_3"/>
    <property type="match status" value="1"/>
</dbReference>
<dbReference type="GO" id="GO:0009003">
    <property type="term" value="F:signal peptidase activity"/>
    <property type="evidence" value="ECO:0007669"/>
    <property type="project" value="UniProtKB-EC"/>
</dbReference>
<dbReference type="GO" id="GO:0006465">
    <property type="term" value="P:signal peptide processing"/>
    <property type="evidence" value="ECO:0007669"/>
    <property type="project" value="InterPro"/>
</dbReference>
<keyword evidence="6 8" id="KW-0378">Hydrolase</keyword>
<evidence type="ECO:0000256" key="3">
    <source>
        <dbReference type="ARBA" id="ARBA00013208"/>
    </source>
</evidence>
<evidence type="ECO:0000256" key="4">
    <source>
        <dbReference type="ARBA" id="ARBA00019232"/>
    </source>
</evidence>
<dbReference type="InterPro" id="IPR019758">
    <property type="entry name" value="Pept_S26A_signal_pept_1_CS"/>
</dbReference>
<dbReference type="KEGG" id="vin:AKJ08_1414"/>
<dbReference type="Proteomes" id="UP000055590">
    <property type="component" value="Chromosome"/>
</dbReference>
<dbReference type="InterPro" id="IPR036286">
    <property type="entry name" value="LexA/Signal_pep-like_sf"/>
</dbReference>
<dbReference type="NCBIfam" id="TIGR02227">
    <property type="entry name" value="sigpep_I_bact"/>
    <property type="match status" value="1"/>
</dbReference>
<dbReference type="STRING" id="1391653.AKJ08_1414"/>
<dbReference type="InterPro" id="IPR019756">
    <property type="entry name" value="Pept_S26A_signal_pept_1_Ser-AS"/>
</dbReference>
<dbReference type="SUPFAM" id="SSF51306">
    <property type="entry name" value="LexA/Signal peptidase"/>
    <property type="match status" value="1"/>
</dbReference>
<evidence type="ECO:0000313" key="11">
    <source>
        <dbReference type="Proteomes" id="UP000055590"/>
    </source>
</evidence>
<dbReference type="GO" id="GO:0004252">
    <property type="term" value="F:serine-type endopeptidase activity"/>
    <property type="evidence" value="ECO:0007669"/>
    <property type="project" value="InterPro"/>
</dbReference>
<dbReference type="PATRIC" id="fig|1391653.3.peg.1485"/>
<proteinExistence type="inferred from homology"/>
<dbReference type="GO" id="GO:0016020">
    <property type="term" value="C:membrane"/>
    <property type="evidence" value="ECO:0007669"/>
    <property type="project" value="UniProtKB-SubCell"/>
</dbReference>
<evidence type="ECO:0000256" key="6">
    <source>
        <dbReference type="ARBA" id="ARBA00022801"/>
    </source>
</evidence>
<evidence type="ECO:0000256" key="1">
    <source>
        <dbReference type="ARBA" id="ARBA00000677"/>
    </source>
</evidence>
<accession>A0A0K1PC00</accession>
<dbReference type="AlphaFoldDB" id="A0A0K1PC00"/>
<protein>
    <recommendedName>
        <fullName evidence="4 8">Signal peptidase I</fullName>
        <ecNumber evidence="3 8">3.4.21.89</ecNumber>
    </recommendedName>
</protein>
<dbReference type="InterPro" id="IPR019533">
    <property type="entry name" value="Peptidase_S26"/>
</dbReference>
<feature type="active site" evidence="7">
    <location>
        <position position="165"/>
    </location>
</feature>
<dbReference type="InterPro" id="IPR000223">
    <property type="entry name" value="Pept_S26A_signal_pept_1"/>
</dbReference>
<dbReference type="PANTHER" id="PTHR43390:SF1">
    <property type="entry name" value="CHLOROPLAST PROCESSING PEPTIDASE"/>
    <property type="match status" value="1"/>
</dbReference>
<comment type="subcellular location">
    <subcellularLocation>
        <location evidence="8">Membrane</location>
        <topology evidence="8">Single-pass type II membrane protein</topology>
    </subcellularLocation>
</comment>
<dbReference type="PANTHER" id="PTHR43390">
    <property type="entry name" value="SIGNAL PEPTIDASE I"/>
    <property type="match status" value="1"/>
</dbReference>
<comment type="similarity">
    <text evidence="2 8">Belongs to the peptidase S26 family.</text>
</comment>
<gene>
    <name evidence="10" type="ORF">AKJ08_1414</name>
</gene>
<evidence type="ECO:0000259" key="9">
    <source>
        <dbReference type="Pfam" id="PF10502"/>
    </source>
</evidence>
<evidence type="ECO:0000256" key="8">
    <source>
        <dbReference type="RuleBase" id="RU362042"/>
    </source>
</evidence>
<name>A0A0K1PC00_9BACT</name>
<organism evidence="10 11">
    <name type="scientific">Vulgatibacter incomptus</name>
    <dbReference type="NCBI Taxonomy" id="1391653"/>
    <lineage>
        <taxon>Bacteria</taxon>
        <taxon>Pseudomonadati</taxon>
        <taxon>Myxococcota</taxon>
        <taxon>Myxococcia</taxon>
        <taxon>Myxococcales</taxon>
        <taxon>Cystobacterineae</taxon>
        <taxon>Vulgatibacteraceae</taxon>
        <taxon>Vulgatibacter</taxon>
    </lineage>
</organism>
<sequence>MSPDRKAKRHLAALLSETRSVARARRRRLGPHVVAELAAVQAEARMALESGDLGRIAMATASLEAAARVHGLADLRKSLTRSYFEVILLAAGLALAVRLVCVEVYRIPSGSMLPTLHPGDVVLVNKLAYGVRLPWGGPAWEGAGPRRGEVVVFRDPRAGERELIKRVAGVAGDEIEVNDETLFVNGEAQPRSLATDRFEYWNYRFDLKYWHPQSGELYLEELDGHRHATIHSRLLPRPRPKEGPFRVPEGHVFVLGDNRDDSEDGRTDGGWYVPLENVKGRAALVAISWGKEGLRLWGEEGLLIDRILRPVDGGMFRTADLAEAASRLGARLAPAERETAED</sequence>
<evidence type="ECO:0000313" key="10">
    <source>
        <dbReference type="EMBL" id="AKU91027.1"/>
    </source>
</evidence>
<dbReference type="EC" id="3.4.21.89" evidence="3 8"/>